<comment type="subcellular location">
    <subcellularLocation>
        <location evidence="1 7 8">Cytoplasm</location>
    </subcellularLocation>
</comment>
<comment type="pathway">
    <text evidence="2 7 8">Cell wall biogenesis; peptidoglycan biosynthesis.</text>
</comment>
<proteinExistence type="inferred from homology"/>
<comment type="similarity">
    <text evidence="7">Belongs to the MurCDEF family.</text>
</comment>
<dbReference type="SUPFAM" id="SSF53623">
    <property type="entry name" value="MurD-like peptide ligases, catalytic domain"/>
    <property type="match status" value="1"/>
</dbReference>
<keyword evidence="7 8" id="KW-0131">Cell cycle</keyword>
<evidence type="ECO:0000256" key="5">
    <source>
        <dbReference type="ARBA" id="ARBA00022741"/>
    </source>
</evidence>
<accession>A0AAU7DZ53</accession>
<name>A0AAU7DZ53_9MICO</name>
<keyword evidence="6 7" id="KW-0067">ATP-binding</keyword>
<dbReference type="GO" id="GO:0005737">
    <property type="term" value="C:cytoplasm"/>
    <property type="evidence" value="ECO:0007669"/>
    <property type="project" value="UniProtKB-SubCell"/>
</dbReference>
<dbReference type="Gene3D" id="3.40.1190.10">
    <property type="entry name" value="Mur-like, catalytic domain"/>
    <property type="match status" value="1"/>
</dbReference>
<evidence type="ECO:0000256" key="3">
    <source>
        <dbReference type="ARBA" id="ARBA00022490"/>
    </source>
</evidence>
<dbReference type="GO" id="GO:0071555">
    <property type="term" value="P:cell wall organization"/>
    <property type="evidence" value="ECO:0007669"/>
    <property type="project" value="UniProtKB-KW"/>
</dbReference>
<dbReference type="InterPro" id="IPR005762">
    <property type="entry name" value="MurD"/>
</dbReference>
<feature type="binding site" evidence="7">
    <location>
        <begin position="112"/>
        <end position="118"/>
    </location>
    <ligand>
        <name>ATP</name>
        <dbReference type="ChEBI" id="CHEBI:30616"/>
    </ligand>
</feature>
<protein>
    <recommendedName>
        <fullName evidence="7 8">UDP-N-acetylmuramoylalanine--D-glutamate ligase</fullName>
        <ecNumber evidence="7 8">6.3.2.9</ecNumber>
    </recommendedName>
    <alternativeName>
        <fullName evidence="7">D-glutamic acid-adding enzyme</fullName>
    </alternativeName>
    <alternativeName>
        <fullName evidence="7">UDP-N-acetylmuramoyl-L-alanyl-D-glutamate synthetase</fullName>
    </alternativeName>
</protein>
<dbReference type="SUPFAM" id="SSF51984">
    <property type="entry name" value="MurCD N-terminal domain"/>
    <property type="match status" value="1"/>
</dbReference>
<keyword evidence="5 7" id="KW-0547">Nucleotide-binding</keyword>
<dbReference type="GO" id="GO:0008360">
    <property type="term" value="P:regulation of cell shape"/>
    <property type="evidence" value="ECO:0007669"/>
    <property type="project" value="UniProtKB-KW"/>
</dbReference>
<dbReference type="Gene3D" id="3.90.190.20">
    <property type="entry name" value="Mur ligase, C-terminal domain"/>
    <property type="match status" value="1"/>
</dbReference>
<dbReference type="HAMAP" id="MF_00639">
    <property type="entry name" value="MurD"/>
    <property type="match status" value="1"/>
</dbReference>
<keyword evidence="4 7" id="KW-0436">Ligase</keyword>
<dbReference type="NCBIfam" id="TIGR01087">
    <property type="entry name" value="murD"/>
    <property type="match status" value="1"/>
</dbReference>
<evidence type="ECO:0000259" key="10">
    <source>
        <dbReference type="Pfam" id="PF08245"/>
    </source>
</evidence>
<dbReference type="Pfam" id="PF02875">
    <property type="entry name" value="Mur_ligase_C"/>
    <property type="match status" value="1"/>
</dbReference>
<sequence length="487" mass="50103">MLASKRVLVAGLGVTGKAVVAALEGLPETVKPALVTTLDRVNPLATFAHTDQVPLADIDLIVVSPGWAPSSDLLVGASDRGIEIISEIELAWRLRVKTTATGEPAPWLGLTGTNGKTTTVQMLVDMLTASGKHTVAVGNVGTPAITAALDPTLDVLALELSSFQLHFTSTMSLHAGAVLNLAPDHLDWHGSFKNYADDKAKIFAHAQVACVYNVQDSATMKMVAEADVQDGARAIGFTLGAPERGQLGLIEDVLVDRAFHLPVDTPGRHTQAAEIGTLADLAHLAGPSGHPAPHTVANALAAAALARSVGVSARAVQTGLRGFTPDGHRMTAIGSLEVPGGAVAFFDDSKATNPHAAAAALTSFADGTVVWIAGGDAKGLDLTELVAGVHQKLRGVVVIGEDQQDILHALAQHGPAIPVTAIAPGDTGGIMDRAVAAAVELARSGDTVLLAPACASMDQFVSYADRGDRFTASVLAHLRDVGQAPQA</sequence>
<evidence type="ECO:0000256" key="1">
    <source>
        <dbReference type="ARBA" id="ARBA00004496"/>
    </source>
</evidence>
<evidence type="ECO:0000256" key="7">
    <source>
        <dbReference type="HAMAP-Rule" id="MF_00639"/>
    </source>
</evidence>
<dbReference type="Gene3D" id="3.40.50.720">
    <property type="entry name" value="NAD(P)-binding Rossmann-like Domain"/>
    <property type="match status" value="1"/>
</dbReference>
<dbReference type="PANTHER" id="PTHR43692:SF1">
    <property type="entry name" value="UDP-N-ACETYLMURAMOYLALANINE--D-GLUTAMATE LIGASE"/>
    <property type="match status" value="1"/>
</dbReference>
<comment type="function">
    <text evidence="7 8">Cell wall formation. Catalyzes the addition of glutamate to the nucleotide precursor UDP-N-acetylmuramoyl-L-alanine (UMA).</text>
</comment>
<feature type="domain" description="Mur ligase central" evidence="10">
    <location>
        <begin position="111"/>
        <end position="306"/>
    </location>
</feature>
<evidence type="ECO:0000259" key="9">
    <source>
        <dbReference type="Pfam" id="PF02875"/>
    </source>
</evidence>
<dbReference type="GO" id="GO:0005524">
    <property type="term" value="F:ATP binding"/>
    <property type="evidence" value="ECO:0007669"/>
    <property type="project" value="UniProtKB-UniRule"/>
</dbReference>
<dbReference type="SUPFAM" id="SSF53244">
    <property type="entry name" value="MurD-like peptide ligases, peptide-binding domain"/>
    <property type="match status" value="1"/>
</dbReference>
<keyword evidence="7 8" id="KW-0573">Peptidoglycan synthesis</keyword>
<evidence type="ECO:0000256" key="8">
    <source>
        <dbReference type="RuleBase" id="RU003664"/>
    </source>
</evidence>
<dbReference type="InterPro" id="IPR036615">
    <property type="entry name" value="Mur_ligase_C_dom_sf"/>
</dbReference>
<dbReference type="GO" id="GO:0009252">
    <property type="term" value="P:peptidoglycan biosynthetic process"/>
    <property type="evidence" value="ECO:0007669"/>
    <property type="project" value="UniProtKB-UniRule"/>
</dbReference>
<organism evidence="11">
    <name type="scientific">Jonesiaceae bacterium BS-20</name>
    <dbReference type="NCBI Taxonomy" id="3120821"/>
    <lineage>
        <taxon>Bacteria</taxon>
        <taxon>Bacillati</taxon>
        <taxon>Actinomycetota</taxon>
        <taxon>Actinomycetes</taxon>
        <taxon>Micrococcales</taxon>
        <taxon>Jonesiaceae</taxon>
    </lineage>
</organism>
<dbReference type="InterPro" id="IPR036565">
    <property type="entry name" value="Mur-like_cat_sf"/>
</dbReference>
<evidence type="ECO:0000256" key="2">
    <source>
        <dbReference type="ARBA" id="ARBA00004752"/>
    </source>
</evidence>
<comment type="catalytic activity">
    <reaction evidence="7 8">
        <text>UDP-N-acetyl-alpha-D-muramoyl-L-alanine + D-glutamate + ATP = UDP-N-acetyl-alpha-D-muramoyl-L-alanyl-D-glutamate + ADP + phosphate + H(+)</text>
        <dbReference type="Rhea" id="RHEA:16429"/>
        <dbReference type="ChEBI" id="CHEBI:15378"/>
        <dbReference type="ChEBI" id="CHEBI:29986"/>
        <dbReference type="ChEBI" id="CHEBI:30616"/>
        <dbReference type="ChEBI" id="CHEBI:43474"/>
        <dbReference type="ChEBI" id="CHEBI:83898"/>
        <dbReference type="ChEBI" id="CHEBI:83900"/>
        <dbReference type="ChEBI" id="CHEBI:456216"/>
        <dbReference type="EC" id="6.3.2.9"/>
    </reaction>
</comment>
<dbReference type="InterPro" id="IPR004101">
    <property type="entry name" value="Mur_ligase_C"/>
</dbReference>
<dbReference type="PANTHER" id="PTHR43692">
    <property type="entry name" value="UDP-N-ACETYLMURAMOYLALANINE--D-GLUTAMATE LIGASE"/>
    <property type="match status" value="1"/>
</dbReference>
<reference evidence="11" key="1">
    <citation type="submission" date="2024-02" db="EMBL/GenBank/DDBJ databases">
        <title>Tomenella chthoni gen. nov. sp. nov., a member of the family Jonesiaceae isolated from bat guano.</title>
        <authorList>
            <person name="Miller S.L."/>
            <person name="King J."/>
            <person name="Sankaranarayanan K."/>
            <person name="Lawson P.A."/>
        </authorList>
    </citation>
    <scope>NUCLEOTIDE SEQUENCE</scope>
    <source>
        <strain evidence="11">BS-20</strain>
    </source>
</reference>
<dbReference type="GO" id="GO:0008764">
    <property type="term" value="F:UDP-N-acetylmuramoylalanine-D-glutamate ligase activity"/>
    <property type="evidence" value="ECO:0007669"/>
    <property type="project" value="UniProtKB-UniRule"/>
</dbReference>
<gene>
    <name evidence="7 11" type="primary">murD</name>
    <name evidence="11" type="ORF">V5R04_04860</name>
</gene>
<evidence type="ECO:0000313" key="11">
    <source>
        <dbReference type="EMBL" id="XBH22557.1"/>
    </source>
</evidence>
<evidence type="ECO:0000256" key="4">
    <source>
        <dbReference type="ARBA" id="ARBA00022598"/>
    </source>
</evidence>
<dbReference type="InterPro" id="IPR013221">
    <property type="entry name" value="Mur_ligase_cen"/>
</dbReference>
<dbReference type="Pfam" id="PF08245">
    <property type="entry name" value="Mur_ligase_M"/>
    <property type="match status" value="1"/>
</dbReference>
<dbReference type="EMBL" id="CP146203">
    <property type="protein sequence ID" value="XBH22557.1"/>
    <property type="molecule type" value="Genomic_DNA"/>
</dbReference>
<dbReference type="AlphaFoldDB" id="A0AAU7DZ53"/>
<keyword evidence="7 8" id="KW-0132">Cell division</keyword>
<keyword evidence="3 7" id="KW-0963">Cytoplasm</keyword>
<feature type="domain" description="Mur ligase C-terminal" evidence="9">
    <location>
        <begin position="328"/>
        <end position="454"/>
    </location>
</feature>
<dbReference type="EC" id="6.3.2.9" evidence="7 8"/>
<evidence type="ECO:0000256" key="6">
    <source>
        <dbReference type="ARBA" id="ARBA00022840"/>
    </source>
</evidence>
<dbReference type="GO" id="GO:0051301">
    <property type="term" value="P:cell division"/>
    <property type="evidence" value="ECO:0007669"/>
    <property type="project" value="UniProtKB-KW"/>
</dbReference>
<keyword evidence="7 8" id="KW-0961">Cell wall biogenesis/degradation</keyword>
<keyword evidence="7 8" id="KW-0133">Cell shape</keyword>